<dbReference type="InterPro" id="IPR017452">
    <property type="entry name" value="GPCR_Rhodpsn_7TM"/>
</dbReference>
<dbReference type="AlphaFoldDB" id="A0AAV4AYX9"/>
<dbReference type="CDD" id="cd15065">
    <property type="entry name" value="7tmA_Ap5-HTB1-like"/>
    <property type="match status" value="1"/>
</dbReference>
<dbReference type="PROSITE" id="PS50262">
    <property type="entry name" value="G_PROTEIN_RECEP_F1_2"/>
    <property type="match status" value="1"/>
</dbReference>
<feature type="domain" description="G-protein coupled receptors family 1 profile" evidence="12">
    <location>
        <begin position="77"/>
        <end position="389"/>
    </location>
</feature>
<protein>
    <submittedName>
        <fullName evidence="13">Dopamine d-1 like receptor</fullName>
    </submittedName>
</protein>
<evidence type="ECO:0000256" key="11">
    <source>
        <dbReference type="SAM" id="Phobius"/>
    </source>
</evidence>
<evidence type="ECO:0000256" key="8">
    <source>
        <dbReference type="ARBA" id="ARBA00023224"/>
    </source>
</evidence>
<reference evidence="13 14" key="1">
    <citation type="journal article" date="2021" name="Elife">
        <title>Chloroplast acquisition without the gene transfer in kleptoplastic sea slugs, Plakobranchus ocellatus.</title>
        <authorList>
            <person name="Maeda T."/>
            <person name="Takahashi S."/>
            <person name="Yoshida T."/>
            <person name="Shimamura S."/>
            <person name="Takaki Y."/>
            <person name="Nagai Y."/>
            <person name="Toyoda A."/>
            <person name="Suzuki Y."/>
            <person name="Arimoto A."/>
            <person name="Ishii H."/>
            <person name="Satoh N."/>
            <person name="Nishiyama T."/>
            <person name="Hasebe M."/>
            <person name="Maruyama T."/>
            <person name="Minagawa J."/>
            <person name="Obokata J."/>
            <person name="Shigenobu S."/>
        </authorList>
    </citation>
    <scope>NUCLEOTIDE SEQUENCE [LARGE SCALE GENOMIC DNA]</scope>
</reference>
<sequence length="467" mass="52098">MMDLNFTRPAYIQTAYITDSANSVLNTTINLSDLTSQGWEANTDGSSDGVSSTDNDLVRKIALGIFFGMSILTAIGGNLLVCTAVFTERRLKRIKNNYFIVSLAVADLLVACVVMTFAMANDIQQKWMFGGVFCRIWISFDIMCSTASILNLCVISLDRYIHIQNAMYYDTWMTTRKALMFIASVWFLSALISFLPIHLGWHHSHSSQTSVENVTGISPTSTSTNESHNTNYLSDHGGGESGGGDSDDQCIIELNFIYAIVSSTISFYAPCVVMLVLYFRLFLFARRHAVSIRSMKRPAMPADLSSASSTPDRRKTLISNGSTRSSLRASDHKAAFTLGVITGVFLCCWLPFFVINPISAYNPELIHPNAFVVSTWLGYVNSCLNPIIYSIFNTEFREAFKRILCVRILRRDSWNYLPGLSASANYSTYSRTKFKKSDYATDTVNGNGTVTRKTSRDPLFNEKVTRL</sequence>
<comment type="subcellular location">
    <subcellularLocation>
        <location evidence="1">Cell membrane</location>
        <topology evidence="1">Multi-pass membrane protein</topology>
    </subcellularLocation>
</comment>
<keyword evidence="4 11" id="KW-1133">Transmembrane helix</keyword>
<dbReference type="PANTHER" id="PTHR24248">
    <property type="entry name" value="ADRENERGIC RECEPTOR-RELATED G-PROTEIN COUPLED RECEPTOR"/>
    <property type="match status" value="1"/>
</dbReference>
<dbReference type="Pfam" id="PF00001">
    <property type="entry name" value="7tm_1"/>
    <property type="match status" value="1"/>
</dbReference>
<keyword evidence="8 9" id="KW-0807">Transducer</keyword>
<name>A0AAV4AYX9_9GAST</name>
<evidence type="ECO:0000256" key="6">
    <source>
        <dbReference type="ARBA" id="ARBA00023136"/>
    </source>
</evidence>
<feature type="transmembrane region" description="Helical" evidence="11">
    <location>
        <begin position="256"/>
        <end position="279"/>
    </location>
</feature>
<evidence type="ECO:0000256" key="5">
    <source>
        <dbReference type="ARBA" id="ARBA00023040"/>
    </source>
</evidence>
<keyword evidence="5 9" id="KW-0297">G-protein coupled receptor</keyword>
<dbReference type="GO" id="GO:0071880">
    <property type="term" value="P:adenylate cyclase-activating adrenergic receptor signaling pathway"/>
    <property type="evidence" value="ECO:0007669"/>
    <property type="project" value="TreeGrafter"/>
</dbReference>
<feature type="transmembrane region" description="Helical" evidence="11">
    <location>
        <begin position="178"/>
        <end position="201"/>
    </location>
</feature>
<keyword evidence="2" id="KW-1003">Cell membrane</keyword>
<dbReference type="InterPro" id="IPR000276">
    <property type="entry name" value="GPCR_Rhodpsn"/>
</dbReference>
<keyword evidence="14" id="KW-1185">Reference proteome</keyword>
<gene>
    <name evidence="13" type="ORF">PoB_003823600</name>
</gene>
<dbReference type="Gene3D" id="1.20.1070.10">
    <property type="entry name" value="Rhodopsin 7-helix transmembrane proteins"/>
    <property type="match status" value="1"/>
</dbReference>
<keyword evidence="6 11" id="KW-0472">Membrane</keyword>
<dbReference type="PROSITE" id="PS00237">
    <property type="entry name" value="G_PROTEIN_RECEP_F1_1"/>
    <property type="match status" value="1"/>
</dbReference>
<proteinExistence type="inferred from homology"/>
<dbReference type="GO" id="GO:0043410">
    <property type="term" value="P:positive regulation of MAPK cascade"/>
    <property type="evidence" value="ECO:0007669"/>
    <property type="project" value="TreeGrafter"/>
</dbReference>
<dbReference type="GO" id="GO:0005886">
    <property type="term" value="C:plasma membrane"/>
    <property type="evidence" value="ECO:0007669"/>
    <property type="project" value="UniProtKB-SubCell"/>
</dbReference>
<evidence type="ECO:0000256" key="4">
    <source>
        <dbReference type="ARBA" id="ARBA00022989"/>
    </source>
</evidence>
<feature type="transmembrane region" description="Helical" evidence="11">
    <location>
        <begin position="370"/>
        <end position="392"/>
    </location>
</feature>
<comment type="caution">
    <text evidence="13">The sequence shown here is derived from an EMBL/GenBank/DDBJ whole genome shotgun (WGS) entry which is preliminary data.</text>
</comment>
<evidence type="ECO:0000256" key="7">
    <source>
        <dbReference type="ARBA" id="ARBA00023170"/>
    </source>
</evidence>
<feature type="transmembrane region" description="Helical" evidence="11">
    <location>
        <begin position="334"/>
        <end position="358"/>
    </location>
</feature>
<dbReference type="Proteomes" id="UP000735302">
    <property type="component" value="Unassembled WGS sequence"/>
</dbReference>
<keyword evidence="3 9" id="KW-0812">Transmembrane</keyword>
<evidence type="ECO:0000259" key="12">
    <source>
        <dbReference type="PROSITE" id="PS50262"/>
    </source>
</evidence>
<dbReference type="EMBL" id="BLXT01004326">
    <property type="protein sequence ID" value="GFO11731.1"/>
    <property type="molecule type" value="Genomic_DNA"/>
</dbReference>
<dbReference type="SUPFAM" id="SSF81321">
    <property type="entry name" value="Family A G protein-coupled receptor-like"/>
    <property type="match status" value="1"/>
</dbReference>
<evidence type="ECO:0000256" key="3">
    <source>
        <dbReference type="ARBA" id="ARBA00022692"/>
    </source>
</evidence>
<feature type="transmembrane region" description="Helical" evidence="11">
    <location>
        <begin position="98"/>
        <end position="120"/>
    </location>
</feature>
<dbReference type="PANTHER" id="PTHR24248:SF187">
    <property type="entry name" value="OCTOPAMINE RECEPTOR BETA-2R"/>
    <property type="match status" value="1"/>
</dbReference>
<dbReference type="GO" id="GO:0004989">
    <property type="term" value="F:octopamine receptor activity"/>
    <property type="evidence" value="ECO:0007669"/>
    <property type="project" value="TreeGrafter"/>
</dbReference>
<feature type="transmembrane region" description="Helical" evidence="11">
    <location>
        <begin position="136"/>
        <end position="157"/>
    </location>
</feature>
<dbReference type="SMART" id="SM01381">
    <property type="entry name" value="7TM_GPCR_Srsx"/>
    <property type="match status" value="1"/>
</dbReference>
<evidence type="ECO:0000313" key="14">
    <source>
        <dbReference type="Proteomes" id="UP000735302"/>
    </source>
</evidence>
<evidence type="ECO:0000256" key="10">
    <source>
        <dbReference type="SAM" id="MobiDB-lite"/>
    </source>
</evidence>
<evidence type="ECO:0000256" key="2">
    <source>
        <dbReference type="ARBA" id="ARBA00022475"/>
    </source>
</evidence>
<feature type="region of interest" description="Disordered" evidence="10">
    <location>
        <begin position="212"/>
        <end position="244"/>
    </location>
</feature>
<accession>A0AAV4AYX9</accession>
<feature type="region of interest" description="Disordered" evidence="10">
    <location>
        <begin position="302"/>
        <end position="322"/>
    </location>
</feature>
<dbReference type="PRINTS" id="PR00237">
    <property type="entry name" value="GPCRRHODOPSN"/>
</dbReference>
<comment type="similarity">
    <text evidence="9">Belongs to the G-protein coupled receptor 1 family.</text>
</comment>
<keyword evidence="7 9" id="KW-0675">Receptor</keyword>
<organism evidence="13 14">
    <name type="scientific">Plakobranchus ocellatus</name>
    <dbReference type="NCBI Taxonomy" id="259542"/>
    <lineage>
        <taxon>Eukaryota</taxon>
        <taxon>Metazoa</taxon>
        <taxon>Spiralia</taxon>
        <taxon>Lophotrochozoa</taxon>
        <taxon>Mollusca</taxon>
        <taxon>Gastropoda</taxon>
        <taxon>Heterobranchia</taxon>
        <taxon>Euthyneura</taxon>
        <taxon>Panpulmonata</taxon>
        <taxon>Sacoglossa</taxon>
        <taxon>Placobranchoidea</taxon>
        <taxon>Plakobranchidae</taxon>
        <taxon>Plakobranchus</taxon>
    </lineage>
</organism>
<evidence type="ECO:0000313" key="13">
    <source>
        <dbReference type="EMBL" id="GFO11731.1"/>
    </source>
</evidence>
<feature type="compositionally biased region" description="Low complexity" evidence="10">
    <location>
        <begin position="218"/>
        <end position="235"/>
    </location>
</feature>
<evidence type="ECO:0000256" key="1">
    <source>
        <dbReference type="ARBA" id="ARBA00004651"/>
    </source>
</evidence>
<evidence type="ECO:0000256" key="9">
    <source>
        <dbReference type="RuleBase" id="RU000688"/>
    </source>
</evidence>
<feature type="transmembrane region" description="Helical" evidence="11">
    <location>
        <begin position="61"/>
        <end position="86"/>
    </location>
</feature>